<proteinExistence type="predicted"/>
<gene>
    <name evidence="2" type="ORF">SAMN04487936_10555</name>
</gene>
<dbReference type="CDD" id="cd04301">
    <property type="entry name" value="NAT_SF"/>
    <property type="match status" value="1"/>
</dbReference>
<dbReference type="PROSITE" id="PS51186">
    <property type="entry name" value="GNAT"/>
    <property type="match status" value="1"/>
</dbReference>
<dbReference type="RefSeq" id="WP_075036365.1">
    <property type="nucleotide sequence ID" value="NZ_FOSB01000005.1"/>
</dbReference>
<evidence type="ECO:0000313" key="2">
    <source>
        <dbReference type="EMBL" id="SFJ88138.1"/>
    </source>
</evidence>
<keyword evidence="3" id="KW-1185">Reference proteome</keyword>
<accession>A0A1I3UY52</accession>
<dbReference type="AlphaFoldDB" id="A0A1I3UY52"/>
<sequence length="272" mass="30205">MSFLLSKENARVIEQSDIETLTDRLEKIRDRNGNPMNVAIETFGNAVAFSVRNIPGPSFNTVKGITDAETDQLDSILKFYTAKELPARFEITPIRVSKELFRNLGNRGYVQSGFHSSLYGTLEGVAQTTEKELNTGISIEEMTRENFDRFGDIYTRGFGMPSFLSSGVTENNQVLLQSGRWAFYLARVEGEPAGVGVLFVKNGIATLAASATVPEYRNHGVQKALINQRIIKAMDSNCHLIVGQAAYGSVSQRNMERAGLKIAYTNSIWEKF</sequence>
<name>A0A1I3UY52_HALDA</name>
<dbReference type="SUPFAM" id="SSF55729">
    <property type="entry name" value="Acyl-CoA N-acyltransferases (Nat)"/>
    <property type="match status" value="1"/>
</dbReference>
<dbReference type="InterPro" id="IPR000182">
    <property type="entry name" value="GNAT_dom"/>
</dbReference>
<evidence type="ECO:0000259" key="1">
    <source>
        <dbReference type="PROSITE" id="PS51186"/>
    </source>
</evidence>
<evidence type="ECO:0000313" key="3">
    <source>
        <dbReference type="Proteomes" id="UP000183557"/>
    </source>
</evidence>
<reference evidence="3" key="1">
    <citation type="submission" date="2016-10" db="EMBL/GenBank/DDBJ databases">
        <authorList>
            <person name="Varghese N."/>
            <person name="Submissions S."/>
        </authorList>
    </citation>
    <scope>NUCLEOTIDE SEQUENCE [LARGE SCALE GENOMIC DNA]</scope>
    <source>
        <strain evidence="3">CGMCC 1.3704</strain>
    </source>
</reference>
<organism evidence="2 3">
    <name type="scientific">Halobacillus dabanensis</name>
    <dbReference type="NCBI Taxonomy" id="240302"/>
    <lineage>
        <taxon>Bacteria</taxon>
        <taxon>Bacillati</taxon>
        <taxon>Bacillota</taxon>
        <taxon>Bacilli</taxon>
        <taxon>Bacillales</taxon>
        <taxon>Bacillaceae</taxon>
        <taxon>Halobacillus</taxon>
    </lineage>
</organism>
<dbReference type="Gene3D" id="3.40.630.30">
    <property type="match status" value="1"/>
</dbReference>
<dbReference type="EMBL" id="FOSB01000005">
    <property type="protein sequence ID" value="SFJ88138.1"/>
    <property type="molecule type" value="Genomic_DNA"/>
</dbReference>
<dbReference type="OrthoDB" id="2350893at2"/>
<feature type="domain" description="N-acetyltransferase" evidence="1">
    <location>
        <begin position="137"/>
        <end position="272"/>
    </location>
</feature>
<dbReference type="Proteomes" id="UP000183557">
    <property type="component" value="Unassembled WGS sequence"/>
</dbReference>
<dbReference type="Pfam" id="PF00583">
    <property type="entry name" value="Acetyltransf_1"/>
    <property type="match status" value="1"/>
</dbReference>
<protein>
    <recommendedName>
        <fullName evidence="1">N-acetyltransferase domain-containing protein</fullName>
    </recommendedName>
</protein>
<dbReference type="GO" id="GO:0016747">
    <property type="term" value="F:acyltransferase activity, transferring groups other than amino-acyl groups"/>
    <property type="evidence" value="ECO:0007669"/>
    <property type="project" value="InterPro"/>
</dbReference>
<dbReference type="InterPro" id="IPR016181">
    <property type="entry name" value="Acyl_CoA_acyltransferase"/>
</dbReference>